<dbReference type="RefSeq" id="WP_317225032.1">
    <property type="nucleotide sequence ID" value="NZ_JAWJEJ010000001.1"/>
</dbReference>
<keyword evidence="1" id="KW-1133">Transmembrane helix</keyword>
<evidence type="ECO:0000313" key="3">
    <source>
        <dbReference type="Proteomes" id="UP001273531"/>
    </source>
</evidence>
<evidence type="ECO:0000313" key="2">
    <source>
        <dbReference type="EMBL" id="MDV3455827.1"/>
    </source>
</evidence>
<dbReference type="Proteomes" id="UP001273531">
    <property type="component" value="Unassembled WGS sequence"/>
</dbReference>
<keyword evidence="3" id="KW-1185">Reference proteome</keyword>
<organism evidence="2 3">
    <name type="scientific">Sphingomonas agrestis</name>
    <dbReference type="NCBI Taxonomy" id="3080540"/>
    <lineage>
        <taxon>Bacteria</taxon>
        <taxon>Pseudomonadati</taxon>
        <taxon>Pseudomonadota</taxon>
        <taxon>Alphaproteobacteria</taxon>
        <taxon>Sphingomonadales</taxon>
        <taxon>Sphingomonadaceae</taxon>
        <taxon>Sphingomonas</taxon>
    </lineage>
</organism>
<keyword evidence="1" id="KW-0812">Transmembrane</keyword>
<gene>
    <name evidence="2" type="ORF">RZN05_02435</name>
</gene>
<accession>A0ABU3Y3S1</accession>
<proteinExistence type="predicted"/>
<sequence>MWDFVLKHEIGVGDIIQTAAFLAALVTVIIESNRYRRGQVEAAAQRREDAAQGLEARKIEIYQRLEIESNRVFEFEARHPELVPMMKRRLAPVAKLGDLVVRDEYSEEMNARQIAMIARKYYEMNCNLFEIAARLRKYRLIDDDVFGSWVAWYFDTCTEWGFRALWNDLRDNYTADLRAIFDPLCGRLLLAWDIPHASPDANDPFTTYGLPDVPPAELEARRSEFYVEIANLFDCPTIGGWMAKVAATGLPAEHPLAYS</sequence>
<reference evidence="2 3" key="1">
    <citation type="submission" date="2023-10" db="EMBL/GenBank/DDBJ databases">
        <title>Sphingomonas sp. HF-S4 16S ribosomal RNA gene Genome sequencing and assembly.</title>
        <authorList>
            <person name="Lee H."/>
        </authorList>
    </citation>
    <scope>NUCLEOTIDE SEQUENCE [LARGE SCALE GENOMIC DNA]</scope>
    <source>
        <strain evidence="2 3">HF-S4</strain>
    </source>
</reference>
<name>A0ABU3Y3S1_9SPHN</name>
<feature type="transmembrane region" description="Helical" evidence="1">
    <location>
        <begin position="12"/>
        <end position="30"/>
    </location>
</feature>
<keyword evidence="1" id="KW-0472">Membrane</keyword>
<evidence type="ECO:0000256" key="1">
    <source>
        <dbReference type="SAM" id="Phobius"/>
    </source>
</evidence>
<comment type="caution">
    <text evidence="2">The sequence shown here is derived from an EMBL/GenBank/DDBJ whole genome shotgun (WGS) entry which is preliminary data.</text>
</comment>
<protein>
    <submittedName>
        <fullName evidence="2">Uncharacterized protein</fullName>
    </submittedName>
</protein>
<dbReference type="EMBL" id="JAWJEJ010000001">
    <property type="protein sequence ID" value="MDV3455827.1"/>
    <property type="molecule type" value="Genomic_DNA"/>
</dbReference>